<evidence type="ECO:0008006" key="3">
    <source>
        <dbReference type="Google" id="ProtNLM"/>
    </source>
</evidence>
<dbReference type="PANTHER" id="PTHR36578">
    <property type="entry name" value="CHROMOSOME 15, WHOLE GENOME SHOTGUN SEQUENCE"/>
    <property type="match status" value="1"/>
</dbReference>
<gene>
    <name evidence="1" type="ORF">K491DRAFT_753220</name>
</gene>
<dbReference type="Proteomes" id="UP000799324">
    <property type="component" value="Unassembled WGS sequence"/>
</dbReference>
<keyword evidence="2" id="KW-1185">Reference proteome</keyword>
<protein>
    <recommendedName>
        <fullName evidence="3">Apple domain-containing protein</fullName>
    </recommendedName>
</protein>
<dbReference type="EMBL" id="MU004289">
    <property type="protein sequence ID" value="KAF2662677.1"/>
    <property type="molecule type" value="Genomic_DNA"/>
</dbReference>
<dbReference type="PANTHER" id="PTHR36578:SF1">
    <property type="entry name" value="APPLE DOMAIN-CONTAINING PROTEIN"/>
    <property type="match status" value="1"/>
</dbReference>
<reference evidence="1" key="1">
    <citation type="journal article" date="2020" name="Stud. Mycol.">
        <title>101 Dothideomycetes genomes: a test case for predicting lifestyles and emergence of pathogens.</title>
        <authorList>
            <person name="Haridas S."/>
            <person name="Albert R."/>
            <person name="Binder M."/>
            <person name="Bloem J."/>
            <person name="Labutti K."/>
            <person name="Salamov A."/>
            <person name="Andreopoulos B."/>
            <person name="Baker S."/>
            <person name="Barry K."/>
            <person name="Bills G."/>
            <person name="Bluhm B."/>
            <person name="Cannon C."/>
            <person name="Castanera R."/>
            <person name="Culley D."/>
            <person name="Daum C."/>
            <person name="Ezra D."/>
            <person name="Gonzalez J."/>
            <person name="Henrissat B."/>
            <person name="Kuo A."/>
            <person name="Liang C."/>
            <person name="Lipzen A."/>
            <person name="Lutzoni F."/>
            <person name="Magnuson J."/>
            <person name="Mondo S."/>
            <person name="Nolan M."/>
            <person name="Ohm R."/>
            <person name="Pangilinan J."/>
            <person name="Park H.-J."/>
            <person name="Ramirez L."/>
            <person name="Alfaro M."/>
            <person name="Sun H."/>
            <person name="Tritt A."/>
            <person name="Yoshinaga Y."/>
            <person name="Zwiers L.-H."/>
            <person name="Turgeon B."/>
            <person name="Goodwin S."/>
            <person name="Spatafora J."/>
            <person name="Crous P."/>
            <person name="Grigoriev I."/>
        </authorList>
    </citation>
    <scope>NUCLEOTIDE SEQUENCE</scope>
    <source>
        <strain evidence="1">CBS 122681</strain>
    </source>
</reference>
<organism evidence="1 2">
    <name type="scientific">Lophiostoma macrostomum CBS 122681</name>
    <dbReference type="NCBI Taxonomy" id="1314788"/>
    <lineage>
        <taxon>Eukaryota</taxon>
        <taxon>Fungi</taxon>
        <taxon>Dikarya</taxon>
        <taxon>Ascomycota</taxon>
        <taxon>Pezizomycotina</taxon>
        <taxon>Dothideomycetes</taxon>
        <taxon>Pleosporomycetidae</taxon>
        <taxon>Pleosporales</taxon>
        <taxon>Lophiostomataceae</taxon>
        <taxon>Lophiostoma</taxon>
    </lineage>
</organism>
<dbReference type="OrthoDB" id="271448at2759"/>
<accession>A0A6A6TU30</accession>
<evidence type="ECO:0000313" key="2">
    <source>
        <dbReference type="Proteomes" id="UP000799324"/>
    </source>
</evidence>
<sequence length="378" mass="40265">MHSTYLIATLCGVAIAQKLNIKAVDELELPSALGPDAANPTFVPAAYDSQKAAEFAASSVLNDGLSLETVVEEVIFDRRDGLRKRNDCSPETPGLGPVPGDGSVASYQDSANSLHSVALAALPPNGYEQNFINVDASTQQVGYLTYKSLSNGSYNIPECAAFCDSVQLCMAFNVWYERDPSITPAAACPNPAPVTNAKCALYGYPVSRESATNVGQYRGPQDANGQAFQVVVIGSNGYSKSNSSNSSTPGAFTNFTGPSELLNGAIFAPLVDGNDTYLGMRLYNNGPYDPSLCAATCQATTAYDQRHPAADGTYQPCNFFNAFILSKNDVSQGTYCAFYSRAWDPSYATNTGYKDGDDTYTVTSSYSYTLTTLDPGHI</sequence>
<dbReference type="AlphaFoldDB" id="A0A6A6TU30"/>
<proteinExistence type="predicted"/>
<name>A0A6A6TU30_9PLEO</name>
<evidence type="ECO:0000313" key="1">
    <source>
        <dbReference type="EMBL" id="KAF2662677.1"/>
    </source>
</evidence>